<keyword evidence="12" id="KW-0443">Lipid metabolism</keyword>
<dbReference type="RefSeq" id="XP_020132793.1">
    <property type="nucleotide sequence ID" value="XM_020270376.1"/>
</dbReference>
<feature type="domain" description="GHMP kinase N-terminal" evidence="18">
    <location>
        <begin position="135"/>
        <end position="217"/>
    </location>
</feature>
<dbReference type="PANTHER" id="PTHR43290:SF2">
    <property type="entry name" value="MEVALONATE KINASE"/>
    <property type="match status" value="1"/>
</dbReference>
<evidence type="ECO:0000256" key="1">
    <source>
        <dbReference type="ARBA" id="ARBA00004496"/>
    </source>
</evidence>
<evidence type="ECO:0000256" key="10">
    <source>
        <dbReference type="ARBA" id="ARBA00022842"/>
    </source>
</evidence>
<protein>
    <recommendedName>
        <fullName evidence="3">mevalonate kinase</fullName>
        <ecNumber evidence="3">2.7.1.36</ecNumber>
    </recommendedName>
</protein>
<keyword evidence="4" id="KW-0963">Cytoplasm</keyword>
<dbReference type="GO" id="GO:0019287">
    <property type="term" value="P:isopentenyl diphosphate biosynthetic process, mevalonate pathway"/>
    <property type="evidence" value="ECO:0007669"/>
    <property type="project" value="UniProtKB-UniPathway"/>
</dbReference>
<organism evidence="20 21">
    <name type="scientific">Diplodia corticola</name>
    <dbReference type="NCBI Taxonomy" id="236234"/>
    <lineage>
        <taxon>Eukaryota</taxon>
        <taxon>Fungi</taxon>
        <taxon>Dikarya</taxon>
        <taxon>Ascomycota</taxon>
        <taxon>Pezizomycotina</taxon>
        <taxon>Dothideomycetes</taxon>
        <taxon>Dothideomycetes incertae sedis</taxon>
        <taxon>Botryosphaeriales</taxon>
        <taxon>Botryosphaeriaceae</taxon>
        <taxon>Diplodia</taxon>
    </lineage>
</organism>
<evidence type="ECO:0000256" key="5">
    <source>
        <dbReference type="ARBA" id="ARBA00022516"/>
    </source>
</evidence>
<evidence type="ECO:0000256" key="2">
    <source>
        <dbReference type="ARBA" id="ARBA00006495"/>
    </source>
</evidence>
<evidence type="ECO:0000256" key="7">
    <source>
        <dbReference type="ARBA" id="ARBA00022741"/>
    </source>
</evidence>
<comment type="caution">
    <text evidence="20">The sequence shown here is derived from an EMBL/GenBank/DDBJ whole genome shotgun (WGS) entry which is preliminary data.</text>
</comment>
<keyword evidence="10" id="KW-0460">Magnesium</keyword>
<feature type="compositionally biased region" description="Low complexity" evidence="17">
    <location>
        <begin position="338"/>
        <end position="348"/>
    </location>
</feature>
<evidence type="ECO:0000256" key="11">
    <source>
        <dbReference type="ARBA" id="ARBA00023011"/>
    </source>
</evidence>
<dbReference type="OrthoDB" id="1652964at2759"/>
<accession>A0A1J9SAD6</accession>
<dbReference type="AlphaFoldDB" id="A0A1J9SAD6"/>
<dbReference type="GO" id="GO:0004496">
    <property type="term" value="F:mevalonate kinase activity"/>
    <property type="evidence" value="ECO:0007669"/>
    <property type="project" value="UniProtKB-EC"/>
</dbReference>
<dbReference type="UniPathway" id="UPA00057">
    <property type="reaction ID" value="UER00098"/>
</dbReference>
<comment type="catalytic activity">
    <reaction evidence="15">
        <text>(R)-mevalonate + ATP = (R)-5-phosphomevalonate + ADP + H(+)</text>
        <dbReference type="Rhea" id="RHEA:17065"/>
        <dbReference type="ChEBI" id="CHEBI:15378"/>
        <dbReference type="ChEBI" id="CHEBI:30616"/>
        <dbReference type="ChEBI" id="CHEBI:36464"/>
        <dbReference type="ChEBI" id="CHEBI:58146"/>
        <dbReference type="ChEBI" id="CHEBI:456216"/>
        <dbReference type="EC" id="2.7.1.36"/>
    </reaction>
    <physiologicalReaction direction="left-to-right" evidence="15">
        <dbReference type="Rhea" id="RHEA:17066"/>
    </physiologicalReaction>
</comment>
<dbReference type="InterPro" id="IPR006203">
    <property type="entry name" value="GHMP_knse_ATP-bd_CS"/>
</dbReference>
<keyword evidence="5" id="KW-0444">Lipid biosynthesis</keyword>
<feature type="region of interest" description="Disordered" evidence="17">
    <location>
        <begin position="326"/>
        <end position="352"/>
    </location>
</feature>
<dbReference type="GeneID" id="31010635"/>
<evidence type="ECO:0000313" key="20">
    <source>
        <dbReference type="EMBL" id="OJD36533.1"/>
    </source>
</evidence>
<dbReference type="Pfam" id="PF00288">
    <property type="entry name" value="GHMP_kinases_N"/>
    <property type="match status" value="1"/>
</dbReference>
<dbReference type="PROSITE" id="PS00627">
    <property type="entry name" value="GHMP_KINASES_ATP"/>
    <property type="match status" value="1"/>
</dbReference>
<evidence type="ECO:0000256" key="14">
    <source>
        <dbReference type="ARBA" id="ARBA00023221"/>
    </source>
</evidence>
<dbReference type="Proteomes" id="UP000183809">
    <property type="component" value="Unassembled WGS sequence"/>
</dbReference>
<evidence type="ECO:0000256" key="9">
    <source>
        <dbReference type="ARBA" id="ARBA00022840"/>
    </source>
</evidence>
<dbReference type="InterPro" id="IPR006204">
    <property type="entry name" value="GHMP_kinase_N_dom"/>
</dbReference>
<dbReference type="PANTHER" id="PTHR43290">
    <property type="entry name" value="MEVALONATE KINASE"/>
    <property type="match status" value="1"/>
</dbReference>
<comment type="similarity">
    <text evidence="2">Belongs to the GHMP kinase family. Mevalonate kinase subfamily.</text>
</comment>
<dbReference type="EMBL" id="MNUE01000011">
    <property type="protein sequence ID" value="OJD36533.1"/>
    <property type="molecule type" value="Genomic_DNA"/>
</dbReference>
<evidence type="ECO:0000256" key="13">
    <source>
        <dbReference type="ARBA" id="ARBA00023166"/>
    </source>
</evidence>
<evidence type="ECO:0000256" key="12">
    <source>
        <dbReference type="ARBA" id="ARBA00023098"/>
    </source>
</evidence>
<dbReference type="SUPFAM" id="SSF55060">
    <property type="entry name" value="GHMP Kinase, C-terminal domain"/>
    <property type="match status" value="1"/>
</dbReference>
<comment type="subcellular location">
    <subcellularLocation>
        <location evidence="1">Cytoplasm</location>
    </subcellularLocation>
</comment>
<evidence type="ECO:0000256" key="8">
    <source>
        <dbReference type="ARBA" id="ARBA00022777"/>
    </source>
</evidence>
<keyword evidence="9" id="KW-0067">ATP-binding</keyword>
<keyword evidence="6" id="KW-0808">Transferase</keyword>
<dbReference type="GO" id="GO:0005829">
    <property type="term" value="C:cytosol"/>
    <property type="evidence" value="ECO:0007669"/>
    <property type="project" value="TreeGrafter"/>
</dbReference>
<dbReference type="STRING" id="236234.A0A1J9SAD6"/>
<feature type="region of interest" description="Disordered" evidence="17">
    <location>
        <begin position="470"/>
        <end position="492"/>
    </location>
</feature>
<evidence type="ECO:0000256" key="15">
    <source>
        <dbReference type="ARBA" id="ARBA00029310"/>
    </source>
</evidence>
<evidence type="ECO:0000259" key="18">
    <source>
        <dbReference type="Pfam" id="PF00288"/>
    </source>
</evidence>
<evidence type="ECO:0000256" key="3">
    <source>
        <dbReference type="ARBA" id="ARBA00012103"/>
    </source>
</evidence>
<feature type="domain" description="GHMP kinase C-terminal" evidence="19">
    <location>
        <begin position="352"/>
        <end position="407"/>
    </location>
</feature>
<dbReference type="InterPro" id="IPR020568">
    <property type="entry name" value="Ribosomal_Su5_D2-typ_SF"/>
</dbReference>
<sequence length="492" mass="50816">MGPETVWTDRAFEVSAPAKAIVCGEHAVVYGKSAVAVALSLRTSLLVQPLSTPDNASLVRLSLPDLQHDLEWDSAKLPWKVFRASTTEADHRPTAEQMVAVDSAVTTACACPTTKGGPLCRAVARAFLFLYMSLTSASAPGCSFVLRSEIPIGAGLGSSGSICVCLATAFLARAKRIRHVDLSAADLDAVNRWALAGEVCTHGTPSGVDNAISTWGGVLSYRRATSPPPSPSPPSTSNSSSSSSNIAPYMQFLPSHPQPHSSATPGAALSDLSHVLLVDTNHPRSTRAQLDKVAAFIKHHPVYAAALLAAIDALSLEAARLFAGDPHNNNNNKDDGSNNDSPSSPSSSTHPITRLGTLMQLNHRLLSALGVSHPALDRVCDIVARKGVGYAKLTGAGGGGCVLVLLKPGVVGGLQGREDGAAGGGGGDGGGEEALEEAKEELRAEGFRVLGARIGGAGVGVRVVEGREEAEAEVDAEAETEAEVEVEVEEGG</sequence>
<feature type="compositionally biased region" description="Low complexity" evidence="17">
    <location>
        <begin position="235"/>
        <end position="245"/>
    </location>
</feature>
<evidence type="ECO:0000256" key="4">
    <source>
        <dbReference type="ARBA" id="ARBA00022490"/>
    </source>
</evidence>
<dbReference type="PRINTS" id="PR00959">
    <property type="entry name" value="MEVGALKINASE"/>
</dbReference>
<keyword evidence="14" id="KW-0753">Steroid metabolism</keyword>
<evidence type="ECO:0000313" key="21">
    <source>
        <dbReference type="Proteomes" id="UP000183809"/>
    </source>
</evidence>
<keyword evidence="13" id="KW-1207">Sterol metabolism</keyword>
<name>A0A1J9SAD6_9PEZI</name>
<dbReference type="Gene3D" id="3.30.230.10">
    <property type="match status" value="1"/>
</dbReference>
<keyword evidence="8 20" id="KW-0418">Kinase</keyword>
<evidence type="ECO:0000256" key="16">
    <source>
        <dbReference type="ARBA" id="ARBA00029438"/>
    </source>
</evidence>
<evidence type="ECO:0000256" key="6">
    <source>
        <dbReference type="ARBA" id="ARBA00022679"/>
    </source>
</evidence>
<keyword evidence="11" id="KW-0756">Sterol biosynthesis</keyword>
<dbReference type="InterPro" id="IPR036554">
    <property type="entry name" value="GHMP_kinase_C_sf"/>
</dbReference>
<proteinExistence type="inferred from homology"/>
<keyword evidence="11" id="KW-0752">Steroid biosynthesis</keyword>
<keyword evidence="7" id="KW-0547">Nucleotide-binding</keyword>
<keyword evidence="21" id="KW-1185">Reference proteome</keyword>
<dbReference type="GO" id="GO:0005524">
    <property type="term" value="F:ATP binding"/>
    <property type="evidence" value="ECO:0007669"/>
    <property type="project" value="UniProtKB-KW"/>
</dbReference>
<dbReference type="GO" id="GO:0006696">
    <property type="term" value="P:ergosterol biosynthetic process"/>
    <property type="evidence" value="ECO:0007669"/>
    <property type="project" value="TreeGrafter"/>
</dbReference>
<evidence type="ECO:0000256" key="17">
    <source>
        <dbReference type="SAM" id="MobiDB-lite"/>
    </source>
</evidence>
<dbReference type="Gene3D" id="3.30.70.890">
    <property type="entry name" value="GHMP kinase, C-terminal domain"/>
    <property type="match status" value="1"/>
</dbReference>
<dbReference type="Pfam" id="PF08544">
    <property type="entry name" value="GHMP_kinases_C"/>
    <property type="match status" value="1"/>
</dbReference>
<comment type="pathway">
    <text evidence="16">Isoprenoid biosynthesis; isopentenyl diphosphate biosynthesis via mevalonate pathway; isopentenyl diphosphate from (R)-mevalonate: step 1/3.</text>
</comment>
<evidence type="ECO:0000259" key="19">
    <source>
        <dbReference type="Pfam" id="PF08544"/>
    </source>
</evidence>
<dbReference type="InterPro" id="IPR006205">
    <property type="entry name" value="Mev_gal_kin"/>
</dbReference>
<dbReference type="SUPFAM" id="SSF54211">
    <property type="entry name" value="Ribosomal protein S5 domain 2-like"/>
    <property type="match status" value="1"/>
</dbReference>
<feature type="region of interest" description="Disordered" evidence="17">
    <location>
        <begin position="223"/>
        <end position="267"/>
    </location>
</feature>
<reference evidence="20 21" key="1">
    <citation type="submission" date="2016-10" db="EMBL/GenBank/DDBJ databases">
        <title>Proteomics and genomics reveal pathogen-plant mechanisms compatible with a hemibiotrophic lifestyle of Diplodia corticola.</title>
        <authorList>
            <person name="Fernandes I."/>
            <person name="De Jonge R."/>
            <person name="Van De Peer Y."/>
            <person name="Devreese B."/>
            <person name="Alves A."/>
            <person name="Esteves A.C."/>
        </authorList>
    </citation>
    <scope>NUCLEOTIDE SEQUENCE [LARGE SCALE GENOMIC DNA]</scope>
    <source>
        <strain evidence="20 21">CBS 112549</strain>
    </source>
</reference>
<dbReference type="InterPro" id="IPR014721">
    <property type="entry name" value="Ribsml_uS5_D2-typ_fold_subgr"/>
</dbReference>
<dbReference type="InterPro" id="IPR013750">
    <property type="entry name" value="GHMP_kinase_C_dom"/>
</dbReference>
<dbReference type="EC" id="2.7.1.36" evidence="3"/>
<gene>
    <name evidence="20" type="ORF">BKCO1_1100022</name>
</gene>